<proteinExistence type="inferred from homology"/>
<keyword evidence="2 5" id="KW-0812">Transmembrane</keyword>
<dbReference type="InterPro" id="IPR019820">
    <property type="entry name" value="Sec-indep_translocase_CS"/>
</dbReference>
<dbReference type="GO" id="GO:0009977">
    <property type="term" value="F:proton motive force dependent protein transmembrane transporter activity"/>
    <property type="evidence" value="ECO:0007669"/>
    <property type="project" value="TreeGrafter"/>
</dbReference>
<evidence type="ECO:0000313" key="7">
    <source>
        <dbReference type="EMBL" id="EIC21366.1"/>
    </source>
</evidence>
<evidence type="ECO:0000256" key="2">
    <source>
        <dbReference type="ARBA" id="ARBA00022692"/>
    </source>
</evidence>
<dbReference type="NCBIfam" id="TIGR00945">
    <property type="entry name" value="tatC"/>
    <property type="match status" value="1"/>
</dbReference>
<comment type="subcellular location">
    <subcellularLocation>
        <location evidence="5">Cell membrane</location>
        <topology evidence="5">Multi-pass membrane protein</topology>
    </subcellularLocation>
    <subcellularLocation>
        <location evidence="1">Membrane</location>
        <topology evidence="1">Multi-pass membrane protein</topology>
    </subcellularLocation>
</comment>
<organism evidence="7 8">
    <name type="scientific">Thiorhodovibrio frisius</name>
    <dbReference type="NCBI Taxonomy" id="631362"/>
    <lineage>
        <taxon>Bacteria</taxon>
        <taxon>Pseudomonadati</taxon>
        <taxon>Pseudomonadota</taxon>
        <taxon>Gammaproteobacteria</taxon>
        <taxon>Chromatiales</taxon>
        <taxon>Chromatiaceae</taxon>
        <taxon>Thiorhodovibrio</taxon>
    </lineage>
</organism>
<dbReference type="AlphaFoldDB" id="H8Z151"/>
<evidence type="ECO:0000256" key="3">
    <source>
        <dbReference type="ARBA" id="ARBA00022989"/>
    </source>
</evidence>
<feature type="transmembrane region" description="Helical" evidence="5">
    <location>
        <begin position="119"/>
        <end position="149"/>
    </location>
</feature>
<evidence type="ECO:0000256" key="6">
    <source>
        <dbReference type="SAM" id="MobiDB-lite"/>
    </source>
</evidence>
<comment type="function">
    <text evidence="5">Part of the twin-arginine translocation (Tat) system that transports large folded proteins containing a characteristic twin-arginine motif in their signal peptide across membranes. Together with TatB, TatC is part of a receptor directly interacting with Tat signal peptides.</text>
</comment>
<dbReference type="Proteomes" id="UP000002964">
    <property type="component" value="Unassembled WGS sequence"/>
</dbReference>
<evidence type="ECO:0000256" key="5">
    <source>
        <dbReference type="HAMAP-Rule" id="MF_00902"/>
    </source>
</evidence>
<dbReference type="Pfam" id="PF00902">
    <property type="entry name" value="TatC"/>
    <property type="match status" value="1"/>
</dbReference>
<dbReference type="PANTHER" id="PTHR30371">
    <property type="entry name" value="SEC-INDEPENDENT PROTEIN TRANSLOCASE PROTEIN TATC"/>
    <property type="match status" value="1"/>
</dbReference>
<reference evidence="7 8" key="2">
    <citation type="submission" date="2011-11" db="EMBL/GenBank/DDBJ databases">
        <authorList>
            <consortium name="US DOE Joint Genome Institute"/>
            <person name="Lucas S."/>
            <person name="Han J."/>
            <person name="Lapidus A."/>
            <person name="Cheng J.-F."/>
            <person name="Goodwin L."/>
            <person name="Pitluck S."/>
            <person name="Peters L."/>
            <person name="Ovchinnikova G."/>
            <person name="Zhang X."/>
            <person name="Detter J.C."/>
            <person name="Han C."/>
            <person name="Tapia R."/>
            <person name="Land M."/>
            <person name="Hauser L."/>
            <person name="Kyrpides N."/>
            <person name="Ivanova N."/>
            <person name="Pagani I."/>
            <person name="Vogl K."/>
            <person name="Liu Z."/>
            <person name="Overmann J."/>
            <person name="Frigaard N.-U."/>
            <person name="Bryant D."/>
            <person name="Woyke T."/>
        </authorList>
    </citation>
    <scope>NUCLEOTIDE SEQUENCE [LARGE SCALE GENOMIC DNA]</scope>
    <source>
        <strain evidence="7 8">970</strain>
    </source>
</reference>
<dbReference type="HOGENOM" id="CLU_031942_0_0_6"/>
<evidence type="ECO:0000313" key="8">
    <source>
        <dbReference type="Proteomes" id="UP000002964"/>
    </source>
</evidence>
<accession>H8Z151</accession>
<dbReference type="PROSITE" id="PS01218">
    <property type="entry name" value="TATC"/>
    <property type="match status" value="1"/>
</dbReference>
<keyword evidence="3 5" id="KW-1133">Transmembrane helix</keyword>
<keyword evidence="5" id="KW-0653">Protein transport</keyword>
<sequence>MNERLPDPRLAADDGGSEQPFIDHLIELRDRLLRMVVAIVIVFLGLFPFANTLYTWIAAPIRAQLPEGATMIATQVASPFLTPFKLALVVAVFIAMPYILYQLWAFIAPGLYRHEKRLAVPLLASSIVLFYLGMVFAYFVVFPLVFGFFTSVTPEGVQQMPDIAFYLEFILKLFFAFGIAFEIPIATILLVAAGITTPAALENKRPYVIVGVFIAGMLLTPPDVISQTLLAIPMWLLYELGILFSRFFQKDAGARAQSDDDSPGDDDPPTGSHRPKSPKPPAGPGAAEIAVGHEIDSSDINDPERFRPLTDDEMEAELDAIEAEDLHPHQSGARVDASGSSAMPTAATDTLLYQANQHRAEGNLNAARHLLYRVLEDGTADQRRVARNILSDLDS</sequence>
<feature type="transmembrane region" description="Helical" evidence="5">
    <location>
        <begin position="169"/>
        <end position="195"/>
    </location>
</feature>
<dbReference type="PANTHER" id="PTHR30371:SF0">
    <property type="entry name" value="SEC-INDEPENDENT PROTEIN TRANSLOCASE PROTEIN TATC, CHLOROPLASTIC-RELATED"/>
    <property type="match status" value="1"/>
</dbReference>
<dbReference type="GO" id="GO:0043953">
    <property type="term" value="P:protein transport by the Tat complex"/>
    <property type="evidence" value="ECO:0007669"/>
    <property type="project" value="UniProtKB-UniRule"/>
</dbReference>
<protein>
    <recommendedName>
        <fullName evidence="5">Sec-independent protein translocase protein TatC</fullName>
    </recommendedName>
</protein>
<dbReference type="InterPro" id="IPR002033">
    <property type="entry name" value="TatC"/>
</dbReference>
<dbReference type="OrthoDB" id="9777044at2"/>
<keyword evidence="4 5" id="KW-0472">Membrane</keyword>
<feature type="transmembrane region" description="Helical" evidence="5">
    <location>
        <begin position="32"/>
        <end position="57"/>
    </location>
</feature>
<dbReference type="GO" id="GO:0033281">
    <property type="term" value="C:TAT protein transport complex"/>
    <property type="evidence" value="ECO:0007669"/>
    <property type="project" value="UniProtKB-UniRule"/>
</dbReference>
<evidence type="ECO:0000256" key="1">
    <source>
        <dbReference type="ARBA" id="ARBA00004141"/>
    </source>
</evidence>
<dbReference type="RefSeq" id="WP_009147951.1">
    <property type="nucleotide sequence ID" value="NZ_CP121471.1"/>
</dbReference>
<dbReference type="STRING" id="631362.Thi970DRAFT_01573"/>
<dbReference type="PRINTS" id="PR01840">
    <property type="entry name" value="TATCFAMILY"/>
</dbReference>
<feature type="region of interest" description="Disordered" evidence="6">
    <location>
        <begin position="254"/>
        <end position="287"/>
    </location>
</feature>
<keyword evidence="5" id="KW-0813">Transport</keyword>
<comment type="similarity">
    <text evidence="5">Belongs to the TatC family.</text>
</comment>
<keyword evidence="5" id="KW-0811">Translocation</keyword>
<feature type="transmembrane region" description="Helical" evidence="5">
    <location>
        <begin position="207"/>
        <end position="224"/>
    </location>
</feature>
<keyword evidence="8" id="KW-1185">Reference proteome</keyword>
<reference evidence="8" key="1">
    <citation type="submission" date="2011-06" db="EMBL/GenBank/DDBJ databases">
        <authorList>
            <consortium name="US DOE Joint Genome Institute (JGI-PGF)"/>
            <person name="Lucas S."/>
            <person name="Han J."/>
            <person name="Lapidus A."/>
            <person name="Cheng J.-F."/>
            <person name="Goodwin L."/>
            <person name="Pitluck S."/>
            <person name="Peters L."/>
            <person name="Land M.L."/>
            <person name="Hauser L."/>
            <person name="Vogl K."/>
            <person name="Liu Z."/>
            <person name="Overmann J."/>
            <person name="Frigaard N.-U."/>
            <person name="Bryant D.A."/>
            <person name="Woyke T.J."/>
        </authorList>
    </citation>
    <scope>NUCLEOTIDE SEQUENCE [LARGE SCALE GENOMIC DNA]</scope>
    <source>
        <strain evidence="8">970</strain>
    </source>
</reference>
<comment type="caution">
    <text evidence="5">Lacks conserved residue(s) required for the propagation of feature annotation.</text>
</comment>
<comment type="subunit">
    <text evidence="5">The Tat system comprises two distinct complexes: a TatABC complex, containing multiple copies of TatA, TatB and TatC subunits, and a separate TatA complex, containing only TatA subunits. Substrates initially bind to the TatABC complex, which probably triggers association of the separate TatA complex to form the active translocon.</text>
</comment>
<feature type="compositionally biased region" description="Acidic residues" evidence="6">
    <location>
        <begin position="259"/>
        <end position="268"/>
    </location>
</feature>
<dbReference type="EMBL" id="JH603169">
    <property type="protein sequence ID" value="EIC21366.1"/>
    <property type="molecule type" value="Genomic_DNA"/>
</dbReference>
<name>H8Z151_9GAMM</name>
<dbReference type="GO" id="GO:0065002">
    <property type="term" value="P:intracellular protein transmembrane transport"/>
    <property type="evidence" value="ECO:0007669"/>
    <property type="project" value="TreeGrafter"/>
</dbReference>
<evidence type="ECO:0000256" key="4">
    <source>
        <dbReference type="ARBA" id="ARBA00023136"/>
    </source>
</evidence>
<dbReference type="HAMAP" id="MF_00902">
    <property type="entry name" value="TatC"/>
    <property type="match status" value="1"/>
</dbReference>
<keyword evidence="5" id="KW-1003">Cell membrane</keyword>
<gene>
    <name evidence="5" type="primary">tatC</name>
    <name evidence="7" type="ORF">Thi970DRAFT_01573</name>
</gene>
<feature type="transmembrane region" description="Helical" evidence="5">
    <location>
        <begin position="86"/>
        <end position="107"/>
    </location>
</feature>
<dbReference type="eggNOG" id="COG0805">
    <property type="taxonomic scope" value="Bacteria"/>
</dbReference>